<name>A0AB36D2N4_9PSED</name>
<dbReference type="RefSeq" id="WP_010455279.1">
    <property type="nucleotide sequence ID" value="NZ_CP081178.1"/>
</dbReference>
<evidence type="ECO:0000313" key="3">
    <source>
        <dbReference type="EMBL" id="SDU60830.1"/>
    </source>
</evidence>
<gene>
    <name evidence="2" type="ORF">HBO26_25000</name>
    <name evidence="3" type="ORF">SAMN04489801_5023</name>
</gene>
<dbReference type="Proteomes" id="UP000182476">
    <property type="component" value="Chromosome I"/>
</dbReference>
<reference evidence="2" key="3">
    <citation type="submission" date="2020-03" db="EMBL/GenBank/DDBJ databases">
        <authorList>
            <person name="Maier C."/>
            <person name="Huptas C."/>
            <person name="von Neubeck M."/>
            <person name="Scherer S."/>
            <person name="Wenning M."/>
            <person name="Lucking G."/>
        </authorList>
    </citation>
    <scope>NUCLEOTIDE SEQUENCE</scope>
    <source>
        <strain evidence="2">WS 5114</strain>
    </source>
</reference>
<evidence type="ECO:0000313" key="2">
    <source>
        <dbReference type="EMBL" id="NMZ82552.1"/>
    </source>
</evidence>
<dbReference type="EMBL" id="LT629796">
    <property type="protein sequence ID" value="SDU60830.1"/>
    <property type="molecule type" value="Genomic_DNA"/>
</dbReference>
<protein>
    <submittedName>
        <fullName evidence="2">DUF2493 domain-containing protein</fullName>
    </submittedName>
</protein>
<dbReference type="InterPro" id="IPR019627">
    <property type="entry name" value="YAcAr"/>
</dbReference>
<evidence type="ECO:0000313" key="4">
    <source>
        <dbReference type="Proteomes" id="UP000182476"/>
    </source>
</evidence>
<reference evidence="2 5" key="2">
    <citation type="journal article" date="2020" name="Front. Microbiol.">
        <title>Genetic Organization of the aprX-lipA2 Operon Affects the Proteolytic Potential of Pseudomonas Species in Milk.</title>
        <authorList>
            <person name="Maier C."/>
            <person name="Huptas C."/>
            <person name="von Neubeck M."/>
            <person name="Scherer S."/>
            <person name="Wenning M."/>
            <person name="Lucking G."/>
        </authorList>
    </citation>
    <scope>NUCLEOTIDE SEQUENCE [LARGE SCALE GENOMIC DNA]</scope>
    <source>
        <strain evidence="2 5">WS 5114</strain>
    </source>
</reference>
<organism evidence="2 5">
    <name type="scientific">Pseudomonas mandelii</name>
    <dbReference type="NCBI Taxonomy" id="75612"/>
    <lineage>
        <taxon>Bacteria</taxon>
        <taxon>Pseudomonadati</taxon>
        <taxon>Pseudomonadota</taxon>
        <taxon>Gammaproteobacteria</taxon>
        <taxon>Pseudomonadales</taxon>
        <taxon>Pseudomonadaceae</taxon>
        <taxon>Pseudomonas</taxon>
    </lineage>
</organism>
<evidence type="ECO:0000259" key="1">
    <source>
        <dbReference type="Pfam" id="PF10686"/>
    </source>
</evidence>
<feature type="domain" description="YspA cpYpsA-related SLOG" evidence="1">
    <location>
        <begin position="1"/>
        <end position="66"/>
    </location>
</feature>
<proteinExistence type="predicted"/>
<dbReference type="AlphaFoldDB" id="A0AB36D2N4"/>
<reference evidence="3 4" key="1">
    <citation type="submission" date="2016-10" db="EMBL/GenBank/DDBJ databases">
        <authorList>
            <person name="Varghese N."/>
            <person name="Submissions S."/>
        </authorList>
    </citation>
    <scope>NUCLEOTIDE SEQUENCE [LARGE SCALE GENOMIC DNA]</scope>
    <source>
        <strain evidence="3 4">LMG 21607</strain>
    </source>
</reference>
<dbReference type="Proteomes" id="UP000548707">
    <property type="component" value="Unassembled WGS sequence"/>
</dbReference>
<dbReference type="EMBL" id="JAAQXV010000010">
    <property type="protein sequence ID" value="NMZ82552.1"/>
    <property type="molecule type" value="Genomic_DNA"/>
</dbReference>
<keyword evidence="4" id="KW-1185">Reference proteome</keyword>
<evidence type="ECO:0000313" key="5">
    <source>
        <dbReference type="Proteomes" id="UP000548707"/>
    </source>
</evidence>
<sequence length="124" mass="14041">MRLLICAGRYYADSRLCRRVLDAFQRLHPVRVLIHGGNQYLGGDIEEWAREHGADIVRYPPNWQRHGKLAERLRNHFMLLDSRPDVVIALPGGEDTEELVARARTAGLQTLSVEDRGLTAAAIK</sequence>
<dbReference type="GeneID" id="46431985"/>
<dbReference type="Pfam" id="PF10686">
    <property type="entry name" value="YAcAr"/>
    <property type="match status" value="1"/>
</dbReference>
<accession>A0AB36D2N4</accession>